<dbReference type="FunFam" id="3.40.50.300:FF:000025">
    <property type="entry name" value="ATP-dependent Clp protease subunit"/>
    <property type="match status" value="1"/>
</dbReference>
<evidence type="ECO:0000256" key="3">
    <source>
        <dbReference type="ARBA" id="ARBA00022741"/>
    </source>
</evidence>
<comment type="similarity">
    <text evidence="1 7">Belongs to the ClpA/ClpB family.</text>
</comment>
<reference evidence="11 12" key="1">
    <citation type="journal article" date="2018" name="Evol. Lett.">
        <title>Horizontal gene cluster transfer increased hallucinogenic mushroom diversity.</title>
        <authorList>
            <person name="Reynolds H.T."/>
            <person name="Vijayakumar V."/>
            <person name="Gluck-Thaler E."/>
            <person name="Korotkin H.B."/>
            <person name="Matheny P.B."/>
            <person name="Slot J.C."/>
        </authorList>
    </citation>
    <scope>NUCLEOTIDE SEQUENCE [LARGE SCALE GENOMIC DNA]</scope>
    <source>
        <strain evidence="11 12">SRW20</strain>
    </source>
</reference>
<dbReference type="CDD" id="cd00009">
    <property type="entry name" value="AAA"/>
    <property type="match status" value="1"/>
</dbReference>
<dbReference type="InterPro" id="IPR041546">
    <property type="entry name" value="ClpA/ClpB_AAA_lid"/>
</dbReference>
<keyword evidence="2 6" id="KW-0677">Repeat</keyword>
<feature type="coiled-coil region" evidence="8">
    <location>
        <begin position="431"/>
        <end position="545"/>
    </location>
</feature>
<dbReference type="SMART" id="SM00382">
    <property type="entry name" value="AAA"/>
    <property type="match status" value="2"/>
</dbReference>
<dbReference type="OrthoDB" id="47330at2759"/>
<gene>
    <name evidence="11" type="ORF">CVT26_009006</name>
</gene>
<dbReference type="InterPro" id="IPR018368">
    <property type="entry name" value="ClpA/B_CS1"/>
</dbReference>
<dbReference type="Gene3D" id="1.10.1780.10">
    <property type="entry name" value="Clp, N-terminal domain"/>
    <property type="match status" value="1"/>
</dbReference>
<dbReference type="Pfam" id="PF10431">
    <property type="entry name" value="ClpB_D2-small"/>
    <property type="match status" value="1"/>
</dbReference>
<dbReference type="SUPFAM" id="SSF52540">
    <property type="entry name" value="P-loop containing nucleoside triphosphate hydrolases"/>
    <property type="match status" value="2"/>
</dbReference>
<dbReference type="PROSITE" id="PS00871">
    <property type="entry name" value="CLPAB_2"/>
    <property type="match status" value="1"/>
</dbReference>
<dbReference type="GO" id="GO:0016887">
    <property type="term" value="F:ATP hydrolysis activity"/>
    <property type="evidence" value="ECO:0007669"/>
    <property type="project" value="InterPro"/>
</dbReference>
<dbReference type="AlphaFoldDB" id="A0A409YR90"/>
<evidence type="ECO:0000256" key="7">
    <source>
        <dbReference type="RuleBase" id="RU004432"/>
    </source>
</evidence>
<evidence type="ECO:0000256" key="8">
    <source>
        <dbReference type="SAM" id="Coils"/>
    </source>
</evidence>
<dbReference type="GO" id="GO:0051087">
    <property type="term" value="F:protein-folding chaperone binding"/>
    <property type="evidence" value="ECO:0007669"/>
    <property type="project" value="TreeGrafter"/>
</dbReference>
<dbReference type="Proteomes" id="UP000284706">
    <property type="component" value="Unassembled WGS sequence"/>
</dbReference>
<dbReference type="FunFam" id="3.40.50.300:FF:000120">
    <property type="entry name" value="ATP-dependent chaperone ClpB"/>
    <property type="match status" value="1"/>
</dbReference>
<dbReference type="GO" id="GO:0042026">
    <property type="term" value="P:protein refolding"/>
    <property type="evidence" value="ECO:0007669"/>
    <property type="project" value="TreeGrafter"/>
</dbReference>
<dbReference type="GO" id="GO:0051082">
    <property type="term" value="F:unfolded protein binding"/>
    <property type="evidence" value="ECO:0007669"/>
    <property type="project" value="TreeGrafter"/>
</dbReference>
<evidence type="ECO:0000256" key="4">
    <source>
        <dbReference type="ARBA" id="ARBA00022840"/>
    </source>
</evidence>
<dbReference type="STRING" id="231916.A0A409YR90"/>
<dbReference type="PROSITE" id="PS51903">
    <property type="entry name" value="CLP_R"/>
    <property type="match status" value="1"/>
</dbReference>
<protein>
    <recommendedName>
        <fullName evidence="10">Clp R domain-containing protein</fullName>
    </recommendedName>
</protein>
<keyword evidence="5 7" id="KW-0143">Chaperone</keyword>
<feature type="region of interest" description="Disordered" evidence="9">
    <location>
        <begin position="884"/>
        <end position="911"/>
    </location>
</feature>
<dbReference type="Pfam" id="PF02861">
    <property type="entry name" value="Clp_N"/>
    <property type="match status" value="1"/>
</dbReference>
<evidence type="ECO:0000313" key="11">
    <source>
        <dbReference type="EMBL" id="PPR05502.1"/>
    </source>
</evidence>
<proteinExistence type="inferred from homology"/>
<dbReference type="GO" id="GO:0070370">
    <property type="term" value="P:cellular heat acclimation"/>
    <property type="evidence" value="ECO:0007669"/>
    <property type="project" value="TreeGrafter"/>
</dbReference>
<dbReference type="FunFam" id="3.40.50.300:FF:000010">
    <property type="entry name" value="Chaperone clpB 1, putative"/>
    <property type="match status" value="1"/>
</dbReference>
<dbReference type="InterPro" id="IPR036628">
    <property type="entry name" value="Clp_N_dom_sf"/>
</dbReference>
<dbReference type="Pfam" id="PF07724">
    <property type="entry name" value="AAA_2"/>
    <property type="match status" value="1"/>
</dbReference>
<dbReference type="EMBL" id="NHYE01000469">
    <property type="protein sequence ID" value="PPR05502.1"/>
    <property type="molecule type" value="Genomic_DNA"/>
</dbReference>
<dbReference type="InterPro" id="IPR003593">
    <property type="entry name" value="AAA+_ATPase"/>
</dbReference>
<evidence type="ECO:0000256" key="1">
    <source>
        <dbReference type="ARBA" id="ARBA00008675"/>
    </source>
</evidence>
<dbReference type="PANTHER" id="PTHR11638">
    <property type="entry name" value="ATP-DEPENDENT CLP PROTEASE"/>
    <property type="match status" value="1"/>
</dbReference>
<dbReference type="GO" id="GO:0005829">
    <property type="term" value="C:cytosol"/>
    <property type="evidence" value="ECO:0007669"/>
    <property type="project" value="TreeGrafter"/>
</dbReference>
<keyword evidence="3 7" id="KW-0547">Nucleotide-binding</keyword>
<dbReference type="FunCoup" id="A0A409YR90">
    <property type="interactions" value="324"/>
</dbReference>
<dbReference type="PRINTS" id="PR00300">
    <property type="entry name" value="CLPPROTEASEA"/>
</dbReference>
<dbReference type="InterPro" id="IPR004176">
    <property type="entry name" value="Clp_R_N"/>
</dbReference>
<organism evidence="11 12">
    <name type="scientific">Gymnopilus dilepis</name>
    <dbReference type="NCBI Taxonomy" id="231916"/>
    <lineage>
        <taxon>Eukaryota</taxon>
        <taxon>Fungi</taxon>
        <taxon>Dikarya</taxon>
        <taxon>Basidiomycota</taxon>
        <taxon>Agaricomycotina</taxon>
        <taxon>Agaricomycetes</taxon>
        <taxon>Agaricomycetidae</taxon>
        <taxon>Agaricales</taxon>
        <taxon>Agaricineae</taxon>
        <taxon>Hymenogastraceae</taxon>
        <taxon>Gymnopilus</taxon>
    </lineage>
</organism>
<dbReference type="InterPro" id="IPR050130">
    <property type="entry name" value="ClpA_ClpB"/>
</dbReference>
<evidence type="ECO:0000256" key="9">
    <source>
        <dbReference type="SAM" id="MobiDB-lite"/>
    </source>
</evidence>
<feature type="compositionally biased region" description="Acidic residues" evidence="9">
    <location>
        <begin position="891"/>
        <end position="911"/>
    </location>
</feature>
<dbReference type="InterPro" id="IPR028299">
    <property type="entry name" value="ClpA/B_CS2"/>
</dbReference>
<dbReference type="InParanoid" id="A0A409YR90"/>
<dbReference type="GO" id="GO:0043335">
    <property type="term" value="P:protein unfolding"/>
    <property type="evidence" value="ECO:0007669"/>
    <property type="project" value="TreeGrafter"/>
</dbReference>
<dbReference type="GO" id="GO:0005524">
    <property type="term" value="F:ATP binding"/>
    <property type="evidence" value="ECO:0007669"/>
    <property type="project" value="UniProtKB-KW"/>
</dbReference>
<evidence type="ECO:0000256" key="2">
    <source>
        <dbReference type="ARBA" id="ARBA00022737"/>
    </source>
</evidence>
<accession>A0A409YR90</accession>
<dbReference type="SUPFAM" id="SSF81923">
    <property type="entry name" value="Double Clp-N motif"/>
    <property type="match status" value="1"/>
</dbReference>
<name>A0A409YR90_9AGAR</name>
<dbReference type="Pfam" id="PF17871">
    <property type="entry name" value="AAA_lid_9"/>
    <property type="match status" value="1"/>
</dbReference>
<dbReference type="PROSITE" id="PS00870">
    <property type="entry name" value="CLPAB_1"/>
    <property type="match status" value="1"/>
</dbReference>
<keyword evidence="8" id="KW-0175">Coiled coil</keyword>
<dbReference type="InterPro" id="IPR001270">
    <property type="entry name" value="ClpA/B"/>
</dbReference>
<dbReference type="InterPro" id="IPR019489">
    <property type="entry name" value="Clp_ATPase_C"/>
</dbReference>
<dbReference type="FunFam" id="1.10.8.60:FF:000017">
    <property type="entry name" value="ATP-dependent chaperone ClpB"/>
    <property type="match status" value="1"/>
</dbReference>
<sequence length="911" mass="100736">MASNMEFTDKTQQTLADAIQLAKDYANAQVYPAHFAFVLLNEPEAAEGSAASSSRSSSAPLFASVISRAGGDPTLVRRAVQKLIVRLPTQDPAPEEISFSAASMKVLREAQSIQKTMHDSYIAQDHILLALIKDPSIQPVLKEAGLTEATLKTAIEQIRGNRRVDSKTAEQGFDALQKYAVDLTALAEEGKIDPVIGRDNEIRRAIRILCRRTKNNPVLIGEPGVGKTAIVEGLAQRIVKRDVPASLIARLYSLDMGALMAGAKYKGEYEERIKSVLNEVEKASEEGGPGIILFIDELHLIMAGRGAEGGGMDAGNLFKPLLARGKLRCIGATTLAEYRKYIETDPALERRFAQVLVNEPSVPETINILRGIREKYEVHHGVRILDNALIAAATLAHRYLSSRRLPDAAIDLVDEACASVRVSRETEPEEIDKLQRKKLELEVEIHALERDKEPASQERLQQARKEISRIDDELRPLKAAYENEKRRGEEINNVRRRIDELKAKVAEAERRYDLATASDLTYYAIPDLQNKLAKLEAEKAAEDAKAGSGMDTVTPESIAEIVGRWTGIPVSRLITTEKEKLLKMEKTLASQVVGQPDAVKAVANAVRLSRSGLSNPNRPTASFLMAGPSGTGKTLMAKTLATILFDDPNAMMRVDASEYSEKHSISRLIGAPPGYVGYDAGGQLTEYVRRKPYSIILIDEIEKACREFVTIFLQVLDDGRLTDGQGRVIDMKNTVIMMTSNLGAAYLNDMPEGDIKPETRQLVMGAIQAHFPPEFLNRIDEIVIFRPLSRKDVLKIVDIRLKEVQDRLSERKISFDVDQHAKQYLMSAGYSPQYGARPLNRVIQSEILNPLSVLILSGQVLDGEVVRVRFDGARNRVVVLPNHAPSKAEGEMDVDGEDVTDDDDIEIEEMD</sequence>
<keyword evidence="4 7" id="KW-0067">ATP-binding</keyword>
<dbReference type="Pfam" id="PF00004">
    <property type="entry name" value="AAA"/>
    <property type="match status" value="1"/>
</dbReference>
<dbReference type="InterPro" id="IPR003959">
    <property type="entry name" value="ATPase_AAA_core"/>
</dbReference>
<evidence type="ECO:0000256" key="6">
    <source>
        <dbReference type="PROSITE-ProRule" id="PRU01251"/>
    </source>
</evidence>
<keyword evidence="12" id="KW-1185">Reference proteome</keyword>
<dbReference type="InterPro" id="IPR027417">
    <property type="entry name" value="P-loop_NTPase"/>
</dbReference>
<dbReference type="Gene3D" id="3.40.50.300">
    <property type="entry name" value="P-loop containing nucleotide triphosphate hydrolases"/>
    <property type="match status" value="3"/>
</dbReference>
<feature type="domain" description="Clp R" evidence="10">
    <location>
        <begin position="3"/>
        <end position="161"/>
    </location>
</feature>
<evidence type="ECO:0000259" key="10">
    <source>
        <dbReference type="PROSITE" id="PS51903"/>
    </source>
</evidence>
<dbReference type="Gene3D" id="1.10.8.60">
    <property type="match status" value="1"/>
</dbReference>
<dbReference type="CDD" id="cd19499">
    <property type="entry name" value="RecA-like_ClpB_Hsp104-like"/>
    <property type="match status" value="1"/>
</dbReference>
<evidence type="ECO:0000313" key="12">
    <source>
        <dbReference type="Proteomes" id="UP000284706"/>
    </source>
</evidence>
<dbReference type="SMART" id="SM01086">
    <property type="entry name" value="ClpB_D2-small"/>
    <property type="match status" value="1"/>
</dbReference>
<evidence type="ECO:0000256" key="5">
    <source>
        <dbReference type="ARBA" id="ARBA00023186"/>
    </source>
</evidence>
<dbReference type="PANTHER" id="PTHR11638:SF18">
    <property type="entry name" value="HEAT SHOCK PROTEIN 104"/>
    <property type="match status" value="1"/>
</dbReference>
<comment type="caution">
    <text evidence="11">The sequence shown here is derived from an EMBL/GenBank/DDBJ whole genome shotgun (WGS) entry which is preliminary data.</text>
</comment>